<dbReference type="KEGG" id="ggr:HKW67_20525"/>
<evidence type="ECO:0000313" key="4">
    <source>
        <dbReference type="Proteomes" id="UP000500938"/>
    </source>
</evidence>
<dbReference type="Gene3D" id="1.10.245.10">
    <property type="entry name" value="SWIB/MDM2 domain"/>
    <property type="match status" value="1"/>
</dbReference>
<dbReference type="SMART" id="SM00151">
    <property type="entry name" value="SWIB"/>
    <property type="match status" value="1"/>
</dbReference>
<name>A0A6M4IVW1_9BACT</name>
<feature type="compositionally biased region" description="Basic residues" evidence="1">
    <location>
        <begin position="46"/>
        <end position="58"/>
    </location>
</feature>
<keyword evidence="4" id="KW-1185">Reference proteome</keyword>
<reference evidence="3 4" key="1">
    <citation type="submission" date="2020-05" db="EMBL/GenBank/DDBJ databases">
        <title>Complete genome sequence of Gemmatimonas greenlandica TET16.</title>
        <authorList>
            <person name="Zeng Y."/>
        </authorList>
    </citation>
    <scope>NUCLEOTIDE SEQUENCE [LARGE SCALE GENOMIC DNA]</scope>
    <source>
        <strain evidence="3 4">TET16</strain>
    </source>
</reference>
<dbReference type="PROSITE" id="PS51925">
    <property type="entry name" value="SWIB_MDM2"/>
    <property type="match status" value="1"/>
</dbReference>
<dbReference type="Proteomes" id="UP000500938">
    <property type="component" value="Chromosome"/>
</dbReference>
<organism evidence="3 4">
    <name type="scientific">Gemmatimonas groenlandica</name>
    <dbReference type="NCBI Taxonomy" id="2732249"/>
    <lineage>
        <taxon>Bacteria</taxon>
        <taxon>Pseudomonadati</taxon>
        <taxon>Gemmatimonadota</taxon>
        <taxon>Gemmatimonadia</taxon>
        <taxon>Gemmatimonadales</taxon>
        <taxon>Gemmatimonadaceae</taxon>
        <taxon>Gemmatimonas</taxon>
    </lineage>
</organism>
<dbReference type="RefSeq" id="WP_171227172.1">
    <property type="nucleotide sequence ID" value="NZ_CP053085.1"/>
</dbReference>
<feature type="domain" description="DM2" evidence="2">
    <location>
        <begin position="64"/>
        <end position="141"/>
    </location>
</feature>
<dbReference type="PANTHER" id="PTHR13844">
    <property type="entry name" value="SWI/SNF-RELATED MATRIX-ASSOCIATED ACTIN-DEPENDENT REGULATOR OF CHROMATIN SUBFAMILY D"/>
    <property type="match status" value="1"/>
</dbReference>
<feature type="region of interest" description="Disordered" evidence="1">
    <location>
        <begin position="1"/>
        <end position="65"/>
    </location>
</feature>
<dbReference type="SUPFAM" id="SSF47592">
    <property type="entry name" value="SWIB/MDM2 domain"/>
    <property type="match status" value="1"/>
</dbReference>
<dbReference type="InterPro" id="IPR036885">
    <property type="entry name" value="SWIB_MDM2_dom_sf"/>
</dbReference>
<accession>A0A6M4IVW1</accession>
<dbReference type="CDD" id="cd10567">
    <property type="entry name" value="SWIB-MDM2_like"/>
    <property type="match status" value="1"/>
</dbReference>
<dbReference type="EMBL" id="CP053085">
    <property type="protein sequence ID" value="QJR37737.1"/>
    <property type="molecule type" value="Genomic_DNA"/>
</dbReference>
<dbReference type="InterPro" id="IPR019835">
    <property type="entry name" value="SWIB_domain"/>
</dbReference>
<dbReference type="Pfam" id="PF02201">
    <property type="entry name" value="SWIB"/>
    <property type="match status" value="1"/>
</dbReference>
<protein>
    <recommendedName>
        <fullName evidence="2">DM2 domain-containing protein</fullName>
    </recommendedName>
</protein>
<feature type="compositionally biased region" description="Basic residues" evidence="1">
    <location>
        <begin position="1"/>
        <end position="37"/>
    </location>
</feature>
<sequence length="141" mass="14853">MAAAKKSAKKAAKKAAPKKAAAKKAPAKKAAPKKAAVKKAAPAKKAAVKKAPAKKAAKRTPNAAFMKALTPSPELAAVVGDKPLPRTEVVKKLWAYIKKNGLQDAKNKRNINADDKLKAVFAGKKTVSMFEMTSLVSKHLS</sequence>
<dbReference type="InterPro" id="IPR003121">
    <property type="entry name" value="SWIB_MDM2_domain"/>
</dbReference>
<evidence type="ECO:0000313" key="3">
    <source>
        <dbReference type="EMBL" id="QJR37737.1"/>
    </source>
</evidence>
<evidence type="ECO:0000256" key="1">
    <source>
        <dbReference type="SAM" id="MobiDB-lite"/>
    </source>
</evidence>
<gene>
    <name evidence="3" type="ORF">HKW67_20525</name>
</gene>
<dbReference type="AlphaFoldDB" id="A0A6M4IVW1"/>
<evidence type="ECO:0000259" key="2">
    <source>
        <dbReference type="PROSITE" id="PS51925"/>
    </source>
</evidence>
<proteinExistence type="predicted"/>